<proteinExistence type="predicted"/>
<protein>
    <submittedName>
        <fullName evidence="1">Uncharacterized protein</fullName>
    </submittedName>
</protein>
<reference evidence="1" key="1">
    <citation type="submission" date="2021-01" db="EMBL/GenBank/DDBJ databases">
        <authorList>
            <person name="Corre E."/>
            <person name="Pelletier E."/>
            <person name="Niang G."/>
            <person name="Scheremetjew M."/>
            <person name="Finn R."/>
            <person name="Kale V."/>
            <person name="Holt S."/>
            <person name="Cochrane G."/>
            <person name="Meng A."/>
            <person name="Brown T."/>
            <person name="Cohen L."/>
        </authorList>
    </citation>
    <scope>NUCLEOTIDE SEQUENCE</scope>
    <source>
        <strain evidence="1">CCMP1594</strain>
    </source>
</reference>
<evidence type="ECO:0000313" key="1">
    <source>
        <dbReference type="EMBL" id="CAE0814807.1"/>
    </source>
</evidence>
<organism evidence="1">
    <name type="scientific">Eutreptiella gymnastica</name>
    <dbReference type="NCBI Taxonomy" id="73025"/>
    <lineage>
        <taxon>Eukaryota</taxon>
        <taxon>Discoba</taxon>
        <taxon>Euglenozoa</taxon>
        <taxon>Euglenida</taxon>
        <taxon>Spirocuta</taxon>
        <taxon>Euglenophyceae</taxon>
        <taxon>Eutreptiales</taxon>
        <taxon>Eutreptiaceae</taxon>
        <taxon>Eutreptiella</taxon>
    </lineage>
</organism>
<gene>
    <name evidence="1" type="ORF">EGYM00163_LOCUS25963</name>
</gene>
<dbReference type="AlphaFoldDB" id="A0A7S4D3U8"/>
<name>A0A7S4D3U8_9EUGL</name>
<accession>A0A7S4D3U8</accession>
<sequence length="118" mass="13057">MHMRLQNMEITAHGESLRLHKVVRERGGSGMDVCTLVEHGKENGEEEAQFGKARWDAAGGSDEDAELDKVGLRREETKKVTANVKGKGETQPVVKVTDPQLKTFKFQVLSEGDVKPLV</sequence>
<dbReference type="EMBL" id="HBJA01073993">
    <property type="protein sequence ID" value="CAE0814807.1"/>
    <property type="molecule type" value="Transcribed_RNA"/>
</dbReference>